<dbReference type="EMBL" id="PQFZ01000037">
    <property type="protein sequence ID" value="POR45270.1"/>
    <property type="molecule type" value="Genomic_DNA"/>
</dbReference>
<dbReference type="PANTHER" id="PTHR36440">
    <property type="entry name" value="PUTATIVE (AFU_ORTHOLOGUE AFUA_8G07350)-RELATED"/>
    <property type="match status" value="1"/>
</dbReference>
<evidence type="ECO:0000259" key="1">
    <source>
        <dbReference type="Pfam" id="PF07883"/>
    </source>
</evidence>
<dbReference type="InterPro" id="IPR011051">
    <property type="entry name" value="RmlC_Cupin_sf"/>
</dbReference>
<comment type="caution">
    <text evidence="2">The sequence shown here is derived from an EMBL/GenBank/DDBJ whole genome shotgun (WGS) entry which is preliminary data.</text>
</comment>
<dbReference type="SUPFAM" id="SSF51182">
    <property type="entry name" value="RmlC-like cupins"/>
    <property type="match status" value="1"/>
</dbReference>
<proteinExistence type="predicted"/>
<dbReference type="InterPro" id="IPR013096">
    <property type="entry name" value="Cupin_2"/>
</dbReference>
<feature type="domain" description="Cupin type-2" evidence="1">
    <location>
        <begin position="52"/>
        <end position="111"/>
    </location>
</feature>
<dbReference type="Gene3D" id="2.60.120.10">
    <property type="entry name" value="Jelly Rolls"/>
    <property type="match status" value="1"/>
</dbReference>
<evidence type="ECO:0000313" key="2">
    <source>
        <dbReference type="EMBL" id="POR45270.1"/>
    </source>
</evidence>
<dbReference type="OrthoDB" id="9791637at2"/>
<protein>
    <recommendedName>
        <fullName evidence="1">Cupin type-2 domain-containing protein</fullName>
    </recommendedName>
</protein>
<gene>
    <name evidence="2" type="ORF">CYD53_1377</name>
</gene>
<dbReference type="InterPro" id="IPR053146">
    <property type="entry name" value="QDO-like"/>
</dbReference>
<dbReference type="AlphaFoldDB" id="A0A2S4LS74"/>
<reference evidence="2 3" key="1">
    <citation type="submission" date="2018-01" db="EMBL/GenBank/DDBJ databases">
        <title>Genomic Encyclopedia of Type Strains, Phase III (KMG-III): the genomes of soil and plant-associated and newly described type strains.</title>
        <authorList>
            <person name="Whitman W."/>
        </authorList>
    </citation>
    <scope>NUCLEOTIDE SEQUENCE [LARGE SCALE GENOMIC DNA]</scope>
    <source>
        <strain evidence="2 3">1131</strain>
    </source>
</reference>
<dbReference type="InterPro" id="IPR014710">
    <property type="entry name" value="RmlC-like_jellyroll"/>
</dbReference>
<accession>A0A2S4LS74</accession>
<organism evidence="2 3">
    <name type="scientific">Bosea psychrotolerans</name>
    <dbReference type="NCBI Taxonomy" id="1871628"/>
    <lineage>
        <taxon>Bacteria</taxon>
        <taxon>Pseudomonadati</taxon>
        <taxon>Pseudomonadota</taxon>
        <taxon>Alphaproteobacteria</taxon>
        <taxon>Hyphomicrobiales</taxon>
        <taxon>Boseaceae</taxon>
        <taxon>Bosea</taxon>
    </lineage>
</organism>
<evidence type="ECO:0000313" key="3">
    <source>
        <dbReference type="Proteomes" id="UP000236919"/>
    </source>
</evidence>
<dbReference type="Pfam" id="PF07883">
    <property type="entry name" value="Cupin_2"/>
    <property type="match status" value="1"/>
</dbReference>
<dbReference type="Proteomes" id="UP000236919">
    <property type="component" value="Unassembled WGS sequence"/>
</dbReference>
<dbReference type="PANTHER" id="PTHR36440:SF1">
    <property type="entry name" value="PUTATIVE (AFU_ORTHOLOGUE AFUA_8G07350)-RELATED"/>
    <property type="match status" value="1"/>
</dbReference>
<name>A0A2S4LS74_9HYPH</name>
<sequence length="158" mass="16906">MPQSVMDPHVNPADETIATTGLAVRFLLAGDHSNGSIAAFELMVPAAQRLPAPAHSHDHYEETIYGLDGVVTWTVDGHHIDVGPGQALCIPRGAVHRFDNNGSQDAKMLCVITPAAIGPEYFREVFEVINTAAGGPPDRARMAEIMRRHGLTPAAPKP</sequence>
<keyword evidence="3" id="KW-1185">Reference proteome</keyword>